<organism evidence="2 3">
    <name type="scientific">Exaiptasia diaphana</name>
    <name type="common">Tropical sea anemone</name>
    <name type="synonym">Aiptasia pulchella</name>
    <dbReference type="NCBI Taxonomy" id="2652724"/>
    <lineage>
        <taxon>Eukaryota</taxon>
        <taxon>Metazoa</taxon>
        <taxon>Cnidaria</taxon>
        <taxon>Anthozoa</taxon>
        <taxon>Hexacorallia</taxon>
        <taxon>Actiniaria</taxon>
        <taxon>Aiptasiidae</taxon>
        <taxon>Exaiptasia</taxon>
    </lineage>
</organism>
<proteinExistence type="predicted"/>
<reference evidence="2" key="1">
    <citation type="submission" date="2022-11" db="UniProtKB">
        <authorList>
            <consortium name="EnsemblMetazoa"/>
        </authorList>
    </citation>
    <scope>IDENTIFICATION</scope>
</reference>
<dbReference type="RefSeq" id="XP_020893581.1">
    <property type="nucleotide sequence ID" value="XM_021037922.2"/>
</dbReference>
<protein>
    <recommendedName>
        <fullName evidence="1">NAD(P)-binding domain-containing protein</fullName>
    </recommendedName>
</protein>
<feature type="domain" description="NAD(P)-binding" evidence="1">
    <location>
        <begin position="20"/>
        <end position="215"/>
    </location>
</feature>
<evidence type="ECO:0000313" key="2">
    <source>
        <dbReference type="EnsemblMetazoa" id="XP_020893581.1"/>
    </source>
</evidence>
<dbReference type="InterPro" id="IPR016040">
    <property type="entry name" value="NAD(P)-bd_dom"/>
</dbReference>
<keyword evidence="3" id="KW-1185">Reference proteome</keyword>
<dbReference type="AlphaFoldDB" id="A0A913WSU4"/>
<dbReference type="OMA" id="WITEYPN"/>
<evidence type="ECO:0000313" key="3">
    <source>
        <dbReference type="Proteomes" id="UP000887567"/>
    </source>
</evidence>
<dbReference type="KEGG" id="epa:110232712"/>
<evidence type="ECO:0000259" key="1">
    <source>
        <dbReference type="Pfam" id="PF13460"/>
    </source>
</evidence>
<accession>A0A913WSU4</accession>
<dbReference type="SUPFAM" id="SSF51735">
    <property type="entry name" value="NAD(P)-binding Rossmann-fold domains"/>
    <property type="match status" value="1"/>
</dbReference>
<dbReference type="Pfam" id="PF13460">
    <property type="entry name" value="NAD_binding_10"/>
    <property type="match status" value="1"/>
</dbReference>
<dbReference type="EnsemblMetazoa" id="XM_021037922.2">
    <property type="protein sequence ID" value="XP_020893581.1"/>
    <property type="gene ID" value="LOC110232712"/>
</dbReference>
<sequence length="227" mass="24742">MAAAEVAPSSKSILKLAVLGATGPTGMEAVKKSLELGHHVTAIVRSPDKLNNIKNENLDVVKANIFEPESLVPHLQGKDAVLSYLGAHGTTVFNPTTLYSESMKSIMTAMERSNVNRIVTLTSWITEYPNNTPIKVKLVRPIMLLGGFMKDMRRMEKILEESSFNYTIIRPPGLSNASAKKNYKLVEAAQFVDGAGMFIPRADVADASLKVLLTPEWDKKAVAIGCD</sequence>
<dbReference type="PANTHER" id="PTHR15020:SF50">
    <property type="entry name" value="UPF0659 PROTEIN YMR090W"/>
    <property type="match status" value="1"/>
</dbReference>
<dbReference type="OrthoDB" id="419598at2759"/>
<dbReference type="Proteomes" id="UP000887567">
    <property type="component" value="Unplaced"/>
</dbReference>
<dbReference type="CDD" id="cd05244">
    <property type="entry name" value="BVR-B_like_SDR_a"/>
    <property type="match status" value="1"/>
</dbReference>
<dbReference type="GO" id="GO:0003824">
    <property type="term" value="F:catalytic activity"/>
    <property type="evidence" value="ECO:0007669"/>
    <property type="project" value="UniProtKB-ARBA"/>
</dbReference>
<dbReference type="Gene3D" id="3.40.50.720">
    <property type="entry name" value="NAD(P)-binding Rossmann-like Domain"/>
    <property type="match status" value="1"/>
</dbReference>
<dbReference type="InterPro" id="IPR036291">
    <property type="entry name" value="NAD(P)-bd_dom_sf"/>
</dbReference>
<dbReference type="PANTHER" id="PTHR15020">
    <property type="entry name" value="FLAVIN REDUCTASE-RELATED"/>
    <property type="match status" value="1"/>
</dbReference>
<name>A0A913WSU4_EXADI</name>
<dbReference type="GeneID" id="110232712"/>